<keyword evidence="2 7" id="KW-0812">Transmembrane</keyword>
<keyword evidence="3 7" id="KW-1133">Transmembrane helix</keyword>
<feature type="transmembrane region" description="Helical" evidence="7">
    <location>
        <begin position="43"/>
        <end position="64"/>
    </location>
</feature>
<evidence type="ECO:0000313" key="9">
    <source>
        <dbReference type="EMBL" id="KAK5949363.1"/>
    </source>
</evidence>
<evidence type="ECO:0000259" key="8">
    <source>
        <dbReference type="Pfam" id="PF20684"/>
    </source>
</evidence>
<dbReference type="EMBL" id="JAKLMC020000036">
    <property type="protein sequence ID" value="KAK5949363.1"/>
    <property type="molecule type" value="Genomic_DNA"/>
</dbReference>
<dbReference type="Pfam" id="PF20684">
    <property type="entry name" value="Fung_rhodopsin"/>
    <property type="match status" value="1"/>
</dbReference>
<dbReference type="PANTHER" id="PTHR33048">
    <property type="entry name" value="PTH11-LIKE INTEGRAL MEMBRANE PROTEIN (AFU_ORTHOLOGUE AFUA_5G11245)"/>
    <property type="match status" value="1"/>
</dbReference>
<dbReference type="GO" id="GO:0016020">
    <property type="term" value="C:membrane"/>
    <property type="evidence" value="ECO:0007669"/>
    <property type="project" value="UniProtKB-SubCell"/>
</dbReference>
<keyword evidence="10" id="KW-1185">Reference proteome</keyword>
<comment type="subcellular location">
    <subcellularLocation>
        <location evidence="1">Membrane</location>
        <topology evidence="1">Multi-pass membrane protein</topology>
    </subcellularLocation>
</comment>
<evidence type="ECO:0000256" key="7">
    <source>
        <dbReference type="SAM" id="Phobius"/>
    </source>
</evidence>
<evidence type="ECO:0000256" key="1">
    <source>
        <dbReference type="ARBA" id="ARBA00004141"/>
    </source>
</evidence>
<feature type="region of interest" description="Disordered" evidence="6">
    <location>
        <begin position="292"/>
        <end position="356"/>
    </location>
</feature>
<dbReference type="InterPro" id="IPR052337">
    <property type="entry name" value="SAT4-like"/>
</dbReference>
<accession>A0AAN8EPL0</accession>
<protein>
    <recommendedName>
        <fullName evidence="8">Rhodopsin domain-containing protein</fullName>
    </recommendedName>
</protein>
<evidence type="ECO:0000256" key="3">
    <source>
        <dbReference type="ARBA" id="ARBA00022989"/>
    </source>
</evidence>
<evidence type="ECO:0000256" key="2">
    <source>
        <dbReference type="ARBA" id="ARBA00022692"/>
    </source>
</evidence>
<name>A0AAN8EPL0_9EURO</name>
<dbReference type="InterPro" id="IPR049326">
    <property type="entry name" value="Rhodopsin_dom_fungi"/>
</dbReference>
<comment type="caution">
    <text evidence="9">The sequence shown here is derived from an EMBL/GenBank/DDBJ whole genome shotgun (WGS) entry which is preliminary data.</text>
</comment>
<feature type="transmembrane region" description="Helical" evidence="7">
    <location>
        <begin position="12"/>
        <end position="31"/>
    </location>
</feature>
<dbReference type="AlphaFoldDB" id="A0AAN8EPL0"/>
<organism evidence="9 10">
    <name type="scientific">Knufia fluminis</name>
    <dbReference type="NCBI Taxonomy" id="191047"/>
    <lineage>
        <taxon>Eukaryota</taxon>
        <taxon>Fungi</taxon>
        <taxon>Dikarya</taxon>
        <taxon>Ascomycota</taxon>
        <taxon>Pezizomycotina</taxon>
        <taxon>Eurotiomycetes</taxon>
        <taxon>Chaetothyriomycetidae</taxon>
        <taxon>Chaetothyriales</taxon>
        <taxon>Trichomeriaceae</taxon>
        <taxon>Knufia</taxon>
    </lineage>
</organism>
<evidence type="ECO:0000256" key="4">
    <source>
        <dbReference type="ARBA" id="ARBA00023136"/>
    </source>
</evidence>
<reference evidence="9 10" key="1">
    <citation type="submission" date="2022-12" db="EMBL/GenBank/DDBJ databases">
        <title>Genomic features and morphological characterization of a novel Knufia sp. strain isolated from spacecraft assembly facility.</title>
        <authorList>
            <person name="Teixeira M."/>
            <person name="Chander A.M."/>
            <person name="Stajich J.E."/>
            <person name="Venkateswaran K."/>
        </authorList>
    </citation>
    <scope>NUCLEOTIDE SEQUENCE [LARGE SCALE GENOMIC DNA]</scope>
    <source>
        <strain evidence="9 10">FJI-L2-BK-P2</strain>
    </source>
</reference>
<evidence type="ECO:0000313" key="10">
    <source>
        <dbReference type="Proteomes" id="UP001316803"/>
    </source>
</evidence>
<feature type="transmembrane region" description="Helical" evidence="7">
    <location>
        <begin position="121"/>
        <end position="143"/>
    </location>
</feature>
<evidence type="ECO:0000256" key="5">
    <source>
        <dbReference type="ARBA" id="ARBA00038359"/>
    </source>
</evidence>
<feature type="transmembrane region" description="Helical" evidence="7">
    <location>
        <begin position="168"/>
        <end position="191"/>
    </location>
</feature>
<feature type="transmembrane region" description="Helical" evidence="7">
    <location>
        <begin position="203"/>
        <end position="222"/>
    </location>
</feature>
<gene>
    <name evidence="9" type="ORF">OHC33_009535</name>
</gene>
<proteinExistence type="inferred from homology"/>
<dbReference type="Proteomes" id="UP001316803">
    <property type="component" value="Unassembled WGS sequence"/>
</dbReference>
<keyword evidence="4 7" id="KW-0472">Membrane</keyword>
<comment type="similarity">
    <text evidence="5">Belongs to the SAT4 family.</text>
</comment>
<feature type="transmembrane region" description="Helical" evidence="7">
    <location>
        <begin position="84"/>
        <end position="101"/>
    </location>
</feature>
<sequence>MAGDDQGPKVVTVIWTVAVVPVAFVALRLWTRLRLSHSYGWDDTVIIVANAILIAYAGVITKAVDYGVGRHYYEITDPARLVNAYKFIYIGQPLAIVACALSKSSFALMLLRVVTKKWEIYAIWFILISINIVMLLCALFQFVQCKNPAYGWDRTIVTKCWPVEVFTWYAVFSGTWSGACDFALALWPWLILRRLQMKNREKLAVGFAMSLGVFAGVAAIIKSTYLPALSKKVDYTYAGSDVLIWGGSETGLTIVASSIGTYRPLFKKIISYATSSQDKSNYYILDKIKGKSGQSGGGTAHVHIRGTSRGLGGRKTPDPNVPYWTDTVVGDGTEKRGSDSQVDVEGGFQGDGNSDRAILGENRERIKKTTDVIISYKERQRP</sequence>
<evidence type="ECO:0000256" key="6">
    <source>
        <dbReference type="SAM" id="MobiDB-lite"/>
    </source>
</evidence>
<feature type="domain" description="Rhodopsin" evidence="8">
    <location>
        <begin position="27"/>
        <end position="268"/>
    </location>
</feature>
<dbReference type="PANTHER" id="PTHR33048:SF42">
    <property type="entry name" value="INTEGRAL MEMBRANE PROTEIN"/>
    <property type="match status" value="1"/>
</dbReference>